<feature type="compositionally biased region" description="Basic residues" evidence="5">
    <location>
        <begin position="2348"/>
        <end position="2363"/>
    </location>
</feature>
<dbReference type="InterPro" id="IPR027359">
    <property type="entry name" value="Volt_channel_dom_sf"/>
</dbReference>
<keyword evidence="9" id="KW-1185">Reference proteome</keyword>
<dbReference type="InterPro" id="IPR001611">
    <property type="entry name" value="Leu-rich_rpt"/>
</dbReference>
<comment type="caution">
    <text evidence="8">The sequence shown here is derived from an EMBL/GenBank/DDBJ whole genome shotgun (WGS) entry which is preliminary data.</text>
</comment>
<feature type="region of interest" description="Disordered" evidence="5">
    <location>
        <begin position="2337"/>
        <end position="2363"/>
    </location>
</feature>
<dbReference type="GO" id="GO:0016020">
    <property type="term" value="C:membrane"/>
    <property type="evidence" value="ECO:0007669"/>
    <property type="project" value="UniProtKB-SubCell"/>
</dbReference>
<dbReference type="Pfam" id="PF00520">
    <property type="entry name" value="Ion_trans"/>
    <property type="match status" value="1"/>
</dbReference>
<dbReference type="InterPro" id="IPR052394">
    <property type="entry name" value="LRR-containing"/>
</dbReference>
<feature type="region of interest" description="Disordered" evidence="5">
    <location>
        <begin position="259"/>
        <end position="306"/>
    </location>
</feature>
<comment type="subcellular location">
    <subcellularLocation>
        <location evidence="1">Membrane</location>
        <topology evidence="1">Multi-pass membrane protein</topology>
    </subcellularLocation>
</comment>
<evidence type="ECO:0000313" key="9">
    <source>
        <dbReference type="Proteomes" id="UP001230188"/>
    </source>
</evidence>
<feature type="transmembrane region" description="Helical" evidence="6">
    <location>
        <begin position="1184"/>
        <end position="1201"/>
    </location>
</feature>
<dbReference type="GO" id="GO:0005216">
    <property type="term" value="F:monoatomic ion channel activity"/>
    <property type="evidence" value="ECO:0007669"/>
    <property type="project" value="InterPro"/>
</dbReference>
<evidence type="ECO:0000256" key="3">
    <source>
        <dbReference type="ARBA" id="ARBA00022989"/>
    </source>
</evidence>
<dbReference type="Pfam" id="PF13516">
    <property type="entry name" value="LRR_6"/>
    <property type="match status" value="4"/>
</dbReference>
<organism evidence="8 9">
    <name type="scientific">Chrysophaeum taylorii</name>
    <dbReference type="NCBI Taxonomy" id="2483200"/>
    <lineage>
        <taxon>Eukaryota</taxon>
        <taxon>Sar</taxon>
        <taxon>Stramenopiles</taxon>
        <taxon>Ochrophyta</taxon>
        <taxon>Pelagophyceae</taxon>
        <taxon>Pelagomonadales</taxon>
        <taxon>Pelagomonadaceae</taxon>
        <taxon>Chrysophaeum</taxon>
    </lineage>
</organism>
<feature type="transmembrane region" description="Helical" evidence="6">
    <location>
        <begin position="1153"/>
        <end position="1172"/>
    </location>
</feature>
<feature type="domain" description="Ion transport" evidence="7">
    <location>
        <begin position="871"/>
        <end position="986"/>
    </location>
</feature>
<dbReference type="PANTHER" id="PTHR24114">
    <property type="entry name" value="LEUCINE RICH REPEAT FAMILY PROTEIN"/>
    <property type="match status" value="1"/>
</dbReference>
<evidence type="ECO:0000256" key="1">
    <source>
        <dbReference type="ARBA" id="ARBA00004141"/>
    </source>
</evidence>
<dbReference type="SMART" id="SM00368">
    <property type="entry name" value="LRR_RI"/>
    <property type="match status" value="16"/>
</dbReference>
<evidence type="ECO:0000259" key="7">
    <source>
        <dbReference type="Pfam" id="PF00520"/>
    </source>
</evidence>
<evidence type="ECO:0000256" key="2">
    <source>
        <dbReference type="ARBA" id="ARBA00022692"/>
    </source>
</evidence>
<evidence type="ECO:0000256" key="6">
    <source>
        <dbReference type="SAM" id="Phobius"/>
    </source>
</evidence>
<keyword evidence="4 6" id="KW-0472">Membrane</keyword>
<dbReference type="Proteomes" id="UP001230188">
    <property type="component" value="Unassembled WGS sequence"/>
</dbReference>
<dbReference type="PANTHER" id="PTHR24114:SF2">
    <property type="entry name" value="F-BOX DOMAIN-CONTAINING PROTEIN-RELATED"/>
    <property type="match status" value="1"/>
</dbReference>
<protein>
    <recommendedName>
        <fullName evidence="7">Ion transport domain-containing protein</fullName>
    </recommendedName>
</protein>
<feature type="transmembrane region" description="Helical" evidence="6">
    <location>
        <begin position="1119"/>
        <end position="1138"/>
    </location>
</feature>
<feature type="transmembrane region" description="Helical" evidence="6">
    <location>
        <begin position="642"/>
        <end position="666"/>
    </location>
</feature>
<dbReference type="InterPro" id="IPR032675">
    <property type="entry name" value="LRR_dom_sf"/>
</dbReference>
<feature type="transmembrane region" description="Helical" evidence="6">
    <location>
        <begin position="902"/>
        <end position="921"/>
    </location>
</feature>
<reference evidence="8" key="1">
    <citation type="submission" date="2023-01" db="EMBL/GenBank/DDBJ databases">
        <title>Metagenome sequencing of chrysophaentin producing Chrysophaeum taylorii.</title>
        <authorList>
            <person name="Davison J."/>
            <person name="Bewley C."/>
        </authorList>
    </citation>
    <scope>NUCLEOTIDE SEQUENCE</scope>
    <source>
        <strain evidence="8">NIES-1699</strain>
    </source>
</reference>
<keyword evidence="2 6" id="KW-0812">Transmembrane</keyword>
<feature type="compositionally biased region" description="Acidic residues" evidence="5">
    <location>
        <begin position="259"/>
        <end position="272"/>
    </location>
</feature>
<proteinExistence type="predicted"/>
<feature type="transmembrane region" description="Helical" evidence="6">
    <location>
        <begin position="489"/>
        <end position="515"/>
    </location>
</feature>
<gene>
    <name evidence="8" type="ORF">CTAYLR_007102</name>
</gene>
<dbReference type="SUPFAM" id="SSF81324">
    <property type="entry name" value="Voltage-gated potassium channels"/>
    <property type="match status" value="1"/>
</dbReference>
<dbReference type="InterPro" id="IPR005821">
    <property type="entry name" value="Ion_trans_dom"/>
</dbReference>
<evidence type="ECO:0000313" key="8">
    <source>
        <dbReference type="EMBL" id="KAJ8610118.1"/>
    </source>
</evidence>
<name>A0AAD7UKD7_9STRA</name>
<feature type="transmembrane region" description="Helical" evidence="6">
    <location>
        <begin position="535"/>
        <end position="558"/>
    </location>
</feature>
<sequence length="2363" mass="262749">MKPVRKKVRLKRDRRKKIVVPVEDDVTRERRERQDLVERLVKVGTSWRYVAKNAAKIEEEEEVPETLDDAPSPQEPVVEDVEPMFPPGTVLVEARDHPELRVYIRMAKAGIDASQVAKLMATEQLDASVLDHPKKIVMLEERYHKSKPKKEEFEIERETPQDLEAAKEKVSHITCRKPPAKVDPSISLQQRQLDLLRMADSVFKYRERFSAFVWRSRLGDADVGFTIDLDDLSLTKGVSAILDSIEASQPETIIADLATEEEEEEEEEEEPPWSEGDAPAAADDDVVSPKSKQQKQQQSSPDFKHGSQVYKLERTIHFLQMLGLVASMDVDWPPGFKFLVDWTTRVLDGHLYPLTYVQKHLHRRRRHRDDKAEGLRNGPWTLVERASQWMPRSAVDLYFYRDVVNYASSIALSAVLLASLFRLWEIDDYTDPKITDRWMLLYVERWFRLGIPRSFAYALVASLVVVGVPAGIAFLTYGSQGHFEHANAMLMVGGTFALYVWIIFVVLASAWRAHFRAKVTHNRSYAAIVLLKETVSAKSTLCFVLLFLTYLPTCLYVAGGMRPVYSAKVWTRHSGETMHEPLENTYRHIACYYVSFPPRIRPKSSRARRGRVAPPGFVSYPPHPFHAHEATRRLDCDTSAGILVFTVSVATFFLYGAGLPVTVLHLTYTATKQLHSCEWWQNYQTAWRRFTYVLAECEAYSLEHVLITTARLWKHDAQKEAKVTLELVVATARRVLKFVVSAICTSCHLARLVASLCGGKAKIKKKKKKQPRTHTSPPKAMNLEETGRHESSGTFSLLTSRRFFGFVGTALVAFCGCFFPKNARRWRKELQSGSVGKKRKRKRLFKVSDHREFNAPKRGLRARLYRICQSKLFNTAITVAVLLSLSPLVLQAELEELMGETTLNLLVTWALGLLFVAEFLVKIIAFTPRYYFRSRFNNLDFVLILLWLLDVLVGSGTNVSFLRSLRALKSVRMLRMARMARTLRVLKLGSNLDPVFRAIRAWVLRWVADTPLSTALLEQMERGARAGLWRISKSLPAKIEKMKHSYLHAKNEYAISFDEFTRDHELLIENIDAVVDTSALGYLIRPFKSNASFWRVVLLGENLVFCAVITFLRASQHPWAQCLGAALVCIGFGIATTLKRPYMYLHERQLDELTRTTIIILFLVGGVLDLISRDESYARSMLDVFASTFVLYTAVRLLYLLRVHDAVRDACSFTIRELDSLVLSLVAESLDVKSYVLEDSNLGLRLLQQWDELLAKQWSTGFIAWPSPKPRKLITFWQKLFLVKWAAARSMNLATFRTPTGQCILHSAMLKAEPEAVAWILYHHPKLLDAIDDQRDSPVIIALKELAKTLLDHVRMPTQQTEWKRSKLAEILLSDQIQHYRVPWSLPHFRALGDIAVPLYGELVQQLALALNLRPPPGFVRVSKWLHYPGDIPDFLAQCFLACRDRVELPRCELGDVGSRTIQALLGALEMAQTSITRESNFFTFYPIHIVRFVAPHNRLRDDAGLAVARALDGNTSVVYLDLRYNHLGDDAGVALAEALGQNATLTTCSLAHNRLQAESGEAFARLLKENKKQGSLRSLSLANNRLGPRIFWRNRLARACVASSGPALCAALRHNQRLTHFDVSNNNLGAEAAIELDKSFRRHLFSPLVSLGFSGNNLAGEGGKALAHALTSRVCLTQLDAARNNFGSAVGLPFAAAIKKNSQLVALDLSQNCLGTKVGRAIALALHENQTLTSIEAADNGFGPDAFRAFASLLGKGKTLAYVGLSANRFGAQSFEGGETAGVGAALGEALEVNHTLTGLDLRGAHVSCEELLAILTGFANNRSLVHVALDGQEFDNACVLQLTNSLDRQRRRTRTASARPPSRGTAAAALMNFGGLAESRVFSGLCSVGLNNCKFGARAGPVAVSALMSLMNLTELHLAGNAMGSKLGEHVGDFLSSQQGACRITKLDLSANSIGETGGLPLARAMEVNTSLTDIDLSDNGLTPAVGTALADALCELVESGFVARPAHCVRLALAKNEIGTDAARDIFFALRSPVTQEINLSHNDIGPDAGESVSECLRRNTIQWRSLNLASNKLCKDGVNPIFWALRRNSSLAYLSLADNNVGPDFGTERDEIGDYGNSCAAAIEHNYALVSLDLAENGISFECGIGVTQALKENPALTELNFEGNHLDHQSGIAIADKLEDDGNLRSLILSRNDIGWEGGLAIATKLEANKALLYLDLSFNSLGTNGPTAGVALADMICKNAYLRHLDCEGNLLGPEAGMAIAQALAKNNTLLTLNARDNHFDSDVGTAFLSHLADNAALVDLQLSIEEVSTDVCLDIAALCKARATTSSMGRLDMEQRMVNQARRRSRRPKGPRRSKA</sequence>
<feature type="transmembrane region" description="Helical" evidence="6">
    <location>
        <begin position="1092"/>
        <end position="1112"/>
    </location>
</feature>
<dbReference type="SUPFAM" id="SSF52047">
    <property type="entry name" value="RNI-like"/>
    <property type="match status" value="3"/>
</dbReference>
<feature type="transmembrane region" description="Helical" evidence="6">
    <location>
        <begin position="941"/>
        <end position="962"/>
    </location>
</feature>
<accession>A0AAD7UKD7</accession>
<evidence type="ECO:0000256" key="4">
    <source>
        <dbReference type="ARBA" id="ARBA00023136"/>
    </source>
</evidence>
<feature type="transmembrane region" description="Helical" evidence="6">
    <location>
        <begin position="455"/>
        <end position="477"/>
    </location>
</feature>
<evidence type="ECO:0000256" key="5">
    <source>
        <dbReference type="SAM" id="MobiDB-lite"/>
    </source>
</evidence>
<feature type="transmembrane region" description="Helical" evidence="6">
    <location>
        <begin position="803"/>
        <end position="820"/>
    </location>
</feature>
<dbReference type="Gene3D" id="3.80.10.10">
    <property type="entry name" value="Ribonuclease Inhibitor"/>
    <property type="match status" value="7"/>
</dbReference>
<keyword evidence="3 6" id="KW-1133">Transmembrane helix</keyword>
<dbReference type="EMBL" id="JAQMWT010000119">
    <property type="protein sequence ID" value="KAJ8610118.1"/>
    <property type="molecule type" value="Genomic_DNA"/>
</dbReference>
<feature type="transmembrane region" description="Helical" evidence="6">
    <location>
        <begin position="872"/>
        <end position="890"/>
    </location>
</feature>
<dbReference type="Gene3D" id="1.20.120.350">
    <property type="entry name" value="Voltage-gated potassium channels. Chain C"/>
    <property type="match status" value="1"/>
</dbReference>
<feature type="compositionally biased region" description="Low complexity" evidence="5">
    <location>
        <begin position="290"/>
        <end position="300"/>
    </location>
</feature>
<feature type="region of interest" description="Disordered" evidence="5">
    <location>
        <begin position="764"/>
        <end position="788"/>
    </location>
</feature>